<gene>
    <name evidence="1" type="ORF">BZL29_4067</name>
    <name evidence="2" type="ORF">BZL30_3024</name>
</gene>
<dbReference type="Proteomes" id="UP000188532">
    <property type="component" value="Unassembled WGS sequence"/>
</dbReference>
<dbReference type="AlphaFoldDB" id="A0A1V3XKS0"/>
<accession>A0A1V3XKS0</accession>
<comment type="caution">
    <text evidence="2">The sequence shown here is derived from an EMBL/GenBank/DDBJ whole genome shotgun (WGS) entry which is preliminary data.</text>
</comment>
<organism evidence="2 4">
    <name type="scientific">Mycobacterium kansasii</name>
    <dbReference type="NCBI Taxonomy" id="1768"/>
    <lineage>
        <taxon>Bacteria</taxon>
        <taxon>Bacillati</taxon>
        <taxon>Actinomycetota</taxon>
        <taxon>Actinomycetes</taxon>
        <taxon>Mycobacteriales</taxon>
        <taxon>Mycobacteriaceae</taxon>
        <taxon>Mycobacterium</taxon>
    </lineage>
</organism>
<reference evidence="3 4" key="1">
    <citation type="submission" date="2017-02" db="EMBL/GenBank/DDBJ databases">
        <title>Complete genome sequences of Mycobacterium kansasii strains isolated from rhesus macaques.</title>
        <authorList>
            <person name="Panda A."/>
            <person name="Nagaraj S."/>
            <person name="Zhao X."/>
            <person name="Tettelin H."/>
            <person name="Detolla L.J."/>
        </authorList>
    </citation>
    <scope>NUCLEOTIDE SEQUENCE [LARGE SCALE GENOMIC DNA]</scope>
    <source>
        <strain evidence="1 3">11-3469</strain>
        <strain evidence="2 4">11-3813</strain>
    </source>
</reference>
<dbReference type="Proteomes" id="UP000189229">
    <property type="component" value="Unassembled WGS sequence"/>
</dbReference>
<evidence type="ECO:0000313" key="1">
    <source>
        <dbReference type="EMBL" id="OOK74887.1"/>
    </source>
</evidence>
<dbReference type="EMBL" id="MVBM01000002">
    <property type="protein sequence ID" value="OOK79376.1"/>
    <property type="molecule type" value="Genomic_DNA"/>
</dbReference>
<sequence length="58" mass="6485">MTAAVKTIFAHADPTEVAAQWDRVTDTLAGSFPKVAAMMSRPRPMCWRSPRSRRPIGR</sequence>
<name>A0A1V3XKS0_MYCKA</name>
<evidence type="ECO:0000313" key="2">
    <source>
        <dbReference type="EMBL" id="OOK79376.1"/>
    </source>
</evidence>
<evidence type="ECO:0000313" key="3">
    <source>
        <dbReference type="Proteomes" id="UP000188532"/>
    </source>
</evidence>
<protein>
    <submittedName>
        <fullName evidence="2">Transposase, Mutator family protein</fullName>
    </submittedName>
</protein>
<proteinExistence type="predicted"/>
<dbReference type="EMBL" id="MVBN01000004">
    <property type="protein sequence ID" value="OOK74887.1"/>
    <property type="molecule type" value="Genomic_DNA"/>
</dbReference>
<evidence type="ECO:0000313" key="4">
    <source>
        <dbReference type="Proteomes" id="UP000189229"/>
    </source>
</evidence>